<evidence type="ECO:0000313" key="6">
    <source>
        <dbReference type="EMBL" id="ASW04057.1"/>
    </source>
</evidence>
<dbReference type="GO" id="GO:0003700">
    <property type="term" value="F:DNA-binding transcription factor activity"/>
    <property type="evidence" value="ECO:0007669"/>
    <property type="project" value="InterPro"/>
</dbReference>
<keyword evidence="3" id="KW-0238">DNA-binding</keyword>
<sequence>MHLRDIDLNLLIVFNQLLIDGRVSTVAEALGITQPAVSNALKRLRTLLKDELFLRTARGMQPTPFALQLAEPVAYALNTLRSALNQNVIYDPATSARTFTLAITDIGEIYFLPHLVEVVTRLAPRVRISTVRNTAASLKEDMEEGKVDLAIGLIPQLQAGVFQRRLFKQRYVCMFRRDHPAADQPMTLELFQSLEHVRVVSAGTGHGEVDTMLDRAQVRRNVRLVVPHFVAVGQILHSTNLIATVPDRLAMVCVEPFDLVAVRHPANLPEIAISLFWHARYHRDPANRWLRQLIFDHFSDVDLLPANRASRSLGV</sequence>
<name>A0A248VYM6_9BURK</name>
<dbReference type="InterPro" id="IPR005119">
    <property type="entry name" value="LysR_subst-bd"/>
</dbReference>
<dbReference type="CDD" id="cd08459">
    <property type="entry name" value="PBP2_DntR_NahR_LinR_like"/>
    <property type="match status" value="1"/>
</dbReference>
<dbReference type="PROSITE" id="PS50931">
    <property type="entry name" value="HTH_LYSR"/>
    <property type="match status" value="1"/>
</dbReference>
<dbReference type="AlphaFoldDB" id="A0A248VYM6"/>
<comment type="similarity">
    <text evidence="1">Belongs to the LysR transcriptional regulatory family.</text>
</comment>
<dbReference type="Gene3D" id="3.40.190.10">
    <property type="entry name" value="Periplasmic binding protein-like II"/>
    <property type="match status" value="2"/>
</dbReference>
<keyword evidence="2" id="KW-0805">Transcription regulation</keyword>
<dbReference type="RefSeq" id="WP_095423765.1">
    <property type="nucleotide sequence ID" value="NZ_CP022992.1"/>
</dbReference>
<protein>
    <submittedName>
        <fullName evidence="6">LysR family transcriptional regulator</fullName>
    </submittedName>
</protein>
<dbReference type="Gene3D" id="1.10.10.10">
    <property type="entry name" value="Winged helix-like DNA-binding domain superfamily/Winged helix DNA-binding domain"/>
    <property type="match status" value="1"/>
</dbReference>
<evidence type="ECO:0000256" key="1">
    <source>
        <dbReference type="ARBA" id="ARBA00009437"/>
    </source>
</evidence>
<gene>
    <name evidence="6" type="ORF">CJU94_38685</name>
</gene>
<dbReference type="InterPro" id="IPR000847">
    <property type="entry name" value="LysR_HTH_N"/>
</dbReference>
<dbReference type="SUPFAM" id="SSF46785">
    <property type="entry name" value="Winged helix' DNA-binding domain"/>
    <property type="match status" value="1"/>
</dbReference>
<dbReference type="KEGG" id="parb:CJU94_38685"/>
<dbReference type="GO" id="GO:0003677">
    <property type="term" value="F:DNA binding"/>
    <property type="evidence" value="ECO:0007669"/>
    <property type="project" value="UniProtKB-KW"/>
</dbReference>
<dbReference type="InterPro" id="IPR036390">
    <property type="entry name" value="WH_DNA-bd_sf"/>
</dbReference>
<keyword evidence="7" id="KW-1185">Reference proteome</keyword>
<feature type="domain" description="HTH lysR-type" evidence="5">
    <location>
        <begin position="6"/>
        <end position="63"/>
    </location>
</feature>
<dbReference type="PRINTS" id="PR00039">
    <property type="entry name" value="HTHLYSR"/>
</dbReference>
<proteinExistence type="inferred from homology"/>
<dbReference type="InterPro" id="IPR036388">
    <property type="entry name" value="WH-like_DNA-bd_sf"/>
</dbReference>
<accession>A0A248VYM6</accession>
<evidence type="ECO:0000313" key="7">
    <source>
        <dbReference type="Proteomes" id="UP000215158"/>
    </source>
</evidence>
<dbReference type="OrthoDB" id="5495633at2"/>
<keyword evidence="4" id="KW-0804">Transcription</keyword>
<dbReference type="EMBL" id="CP022992">
    <property type="protein sequence ID" value="ASW04057.1"/>
    <property type="molecule type" value="Genomic_DNA"/>
</dbReference>
<evidence type="ECO:0000256" key="2">
    <source>
        <dbReference type="ARBA" id="ARBA00023015"/>
    </source>
</evidence>
<geneLocation type="plasmid" evidence="6 7">
    <name>pBN2</name>
</geneLocation>
<dbReference type="SUPFAM" id="SSF53850">
    <property type="entry name" value="Periplasmic binding protein-like II"/>
    <property type="match status" value="1"/>
</dbReference>
<evidence type="ECO:0000256" key="3">
    <source>
        <dbReference type="ARBA" id="ARBA00023125"/>
    </source>
</evidence>
<dbReference type="PANTHER" id="PTHR30118:SF15">
    <property type="entry name" value="TRANSCRIPTIONAL REGULATORY PROTEIN"/>
    <property type="match status" value="1"/>
</dbReference>
<dbReference type="PANTHER" id="PTHR30118">
    <property type="entry name" value="HTH-TYPE TRANSCRIPTIONAL REGULATOR LEUO-RELATED"/>
    <property type="match status" value="1"/>
</dbReference>
<reference evidence="6 7" key="1">
    <citation type="submission" date="2017-08" db="EMBL/GenBank/DDBJ databases">
        <title>Identification and genetic characteristics of simultaneous BTEX- and naphthalene-degrading Paraburkholderia sp. BN5 isolated from petroleum-contaminated soil.</title>
        <authorList>
            <person name="Lee Y."/>
            <person name="Jeon C.O."/>
        </authorList>
    </citation>
    <scope>NUCLEOTIDE SEQUENCE [LARGE SCALE GENOMIC DNA]</scope>
    <source>
        <strain evidence="6 7">BN5</strain>
        <plasmid evidence="6 7">pBN2</plasmid>
    </source>
</reference>
<dbReference type="Pfam" id="PF00126">
    <property type="entry name" value="HTH_1"/>
    <property type="match status" value="1"/>
</dbReference>
<dbReference type="Pfam" id="PF03466">
    <property type="entry name" value="LysR_substrate"/>
    <property type="match status" value="1"/>
</dbReference>
<dbReference type="Proteomes" id="UP000215158">
    <property type="component" value="Plasmid pBN2"/>
</dbReference>
<evidence type="ECO:0000256" key="4">
    <source>
        <dbReference type="ARBA" id="ARBA00023163"/>
    </source>
</evidence>
<evidence type="ECO:0000259" key="5">
    <source>
        <dbReference type="PROSITE" id="PS50931"/>
    </source>
</evidence>
<organism evidence="6 7">
    <name type="scientific">Paraburkholderia aromaticivorans</name>
    <dbReference type="NCBI Taxonomy" id="2026199"/>
    <lineage>
        <taxon>Bacteria</taxon>
        <taxon>Pseudomonadati</taxon>
        <taxon>Pseudomonadota</taxon>
        <taxon>Betaproteobacteria</taxon>
        <taxon>Burkholderiales</taxon>
        <taxon>Burkholderiaceae</taxon>
        <taxon>Paraburkholderia</taxon>
    </lineage>
</organism>
<dbReference type="InterPro" id="IPR050389">
    <property type="entry name" value="LysR-type_TF"/>
</dbReference>
<keyword evidence="6" id="KW-0614">Plasmid</keyword>